<dbReference type="AlphaFoldDB" id="A0A821WRZ8"/>
<dbReference type="FunFam" id="3.30.70.330:FF:000207">
    <property type="entry name" value="RNA-binding region (RNP1, RRM)-containing 3"/>
    <property type="match status" value="1"/>
</dbReference>
<evidence type="ECO:0000256" key="5">
    <source>
        <dbReference type="ARBA" id="ARBA00023242"/>
    </source>
</evidence>
<protein>
    <recommendedName>
        <fullName evidence="2">RNA-binding region-containing protein 3</fullName>
    </recommendedName>
</protein>
<evidence type="ECO:0000313" key="9">
    <source>
        <dbReference type="Proteomes" id="UP000663880"/>
    </source>
</evidence>
<dbReference type="SUPFAM" id="SSF54928">
    <property type="entry name" value="RNA-binding domain, RBD"/>
    <property type="match status" value="2"/>
</dbReference>
<evidence type="ECO:0000256" key="2">
    <source>
        <dbReference type="ARBA" id="ARBA00020364"/>
    </source>
</evidence>
<evidence type="ECO:0000256" key="3">
    <source>
        <dbReference type="ARBA" id="ARBA00022737"/>
    </source>
</evidence>
<dbReference type="EMBL" id="CAJOBZ010000061">
    <property type="protein sequence ID" value="CAF4927594.1"/>
    <property type="molecule type" value="Genomic_DNA"/>
</dbReference>
<dbReference type="PROSITE" id="PS50102">
    <property type="entry name" value="RRM"/>
    <property type="match status" value="2"/>
</dbReference>
<accession>A0A821WRZ8</accession>
<dbReference type="PANTHER" id="PTHR16105">
    <property type="entry name" value="RNA-BINDING REGION-CONTAINING PROTEIN 3"/>
    <property type="match status" value="1"/>
</dbReference>
<dbReference type="GO" id="GO:0097157">
    <property type="term" value="F:pre-mRNA intronic binding"/>
    <property type="evidence" value="ECO:0007669"/>
    <property type="project" value="TreeGrafter"/>
</dbReference>
<dbReference type="Proteomes" id="UP000663880">
    <property type="component" value="Unassembled WGS sequence"/>
</dbReference>
<dbReference type="Pfam" id="PF00076">
    <property type="entry name" value="RRM_1"/>
    <property type="match status" value="1"/>
</dbReference>
<name>A0A821WRZ8_9NEOP</name>
<dbReference type="GO" id="GO:0005689">
    <property type="term" value="C:U12-type spliceosomal complex"/>
    <property type="evidence" value="ECO:0007669"/>
    <property type="project" value="TreeGrafter"/>
</dbReference>
<sequence length="433" mass="50445">MSKTLVIKHLPTNLSFQEKERLLKHFGAENVWETLKKPLVVFASFSTKEEAESVLRRLHQLEIAKRRLIVEYSYEKESYLYHRKSVGESSITSHKIRDFLRELNAWNPSVDFYQPPPAHLSYKYSCLDPKIAVNIIFSMFNHKPFYIQAIHLMNKMCINTPFSDNPEAITFFRETFHELFFKDIIFPPHEKLSESESEIDSGEESDRTYQSTPTFVKRLHTLKKPLKRKHSTSVLFAPYKPNVKKKHINQAEVFDVVTPVTEGKKISVVIHKDTPQKSLEKPEVVGKLGLFEKKIIPSEQPSEAIEEEQPTITRKELLKNRISYNDMKLLPVYKNYTPGQPSMRLYIKNLAKTVKEQDVIRIYRQYIENLSEENQNGFDVRVMQEGRMKGQGFVTFPCIKIAETALNETNGFILQDKPMVVQFARVANKKTID</sequence>
<evidence type="ECO:0000259" key="7">
    <source>
        <dbReference type="PROSITE" id="PS50102"/>
    </source>
</evidence>
<dbReference type="InterPro" id="IPR000504">
    <property type="entry name" value="RRM_dom"/>
</dbReference>
<evidence type="ECO:0000313" key="8">
    <source>
        <dbReference type="EMBL" id="CAF4927594.1"/>
    </source>
</evidence>
<organism evidence="8 9">
    <name type="scientific">Pieris macdunnoughi</name>
    <dbReference type="NCBI Taxonomy" id="345717"/>
    <lineage>
        <taxon>Eukaryota</taxon>
        <taxon>Metazoa</taxon>
        <taxon>Ecdysozoa</taxon>
        <taxon>Arthropoda</taxon>
        <taxon>Hexapoda</taxon>
        <taxon>Insecta</taxon>
        <taxon>Pterygota</taxon>
        <taxon>Neoptera</taxon>
        <taxon>Endopterygota</taxon>
        <taxon>Lepidoptera</taxon>
        <taxon>Glossata</taxon>
        <taxon>Ditrysia</taxon>
        <taxon>Papilionoidea</taxon>
        <taxon>Pieridae</taxon>
        <taxon>Pierinae</taxon>
        <taxon>Pieris</taxon>
    </lineage>
</organism>
<comment type="subcellular location">
    <subcellularLocation>
        <location evidence="1">Nucleus</location>
    </subcellularLocation>
</comment>
<keyword evidence="9" id="KW-1185">Reference proteome</keyword>
<dbReference type="Gene3D" id="6.10.250.610">
    <property type="match status" value="1"/>
</dbReference>
<dbReference type="InterPro" id="IPR045164">
    <property type="entry name" value="RBM41/RNPC3"/>
</dbReference>
<keyword evidence="3" id="KW-0677">Repeat</keyword>
<dbReference type="GO" id="GO:0030626">
    <property type="term" value="F:U12 snRNA binding"/>
    <property type="evidence" value="ECO:0007669"/>
    <property type="project" value="TreeGrafter"/>
</dbReference>
<dbReference type="PANTHER" id="PTHR16105:SF0">
    <property type="entry name" value="RNA-BINDING REGION-CONTAINING PROTEIN 3"/>
    <property type="match status" value="1"/>
</dbReference>
<keyword evidence="5" id="KW-0539">Nucleus</keyword>
<reference evidence="8" key="1">
    <citation type="submission" date="2021-02" db="EMBL/GenBank/DDBJ databases">
        <authorList>
            <person name="Steward A R."/>
        </authorList>
    </citation>
    <scope>NUCLEOTIDE SEQUENCE</scope>
</reference>
<evidence type="ECO:0000256" key="6">
    <source>
        <dbReference type="PROSITE-ProRule" id="PRU00176"/>
    </source>
</evidence>
<proteinExistence type="predicted"/>
<evidence type="ECO:0000256" key="4">
    <source>
        <dbReference type="ARBA" id="ARBA00022884"/>
    </source>
</evidence>
<dbReference type="CDD" id="cd12239">
    <property type="entry name" value="RRM2_RBM40_like"/>
    <property type="match status" value="1"/>
</dbReference>
<comment type="caution">
    <text evidence="8">The sequence shown here is derived from an EMBL/GenBank/DDBJ whole genome shotgun (WGS) entry which is preliminary data.</text>
</comment>
<evidence type="ECO:0000256" key="1">
    <source>
        <dbReference type="ARBA" id="ARBA00004123"/>
    </source>
</evidence>
<feature type="domain" description="RRM" evidence="7">
    <location>
        <begin position="3"/>
        <end position="75"/>
    </location>
</feature>
<dbReference type="InterPro" id="IPR012677">
    <property type="entry name" value="Nucleotide-bd_a/b_plait_sf"/>
</dbReference>
<dbReference type="SMART" id="SM00360">
    <property type="entry name" value="RRM"/>
    <property type="match status" value="2"/>
</dbReference>
<feature type="domain" description="RRM" evidence="7">
    <location>
        <begin position="343"/>
        <end position="426"/>
    </location>
</feature>
<gene>
    <name evidence="8" type="ORF">PMACD_LOCUS13576</name>
</gene>
<dbReference type="OrthoDB" id="1914176at2759"/>
<keyword evidence="4 6" id="KW-0694">RNA-binding</keyword>
<dbReference type="GO" id="GO:0000398">
    <property type="term" value="P:mRNA splicing, via spliceosome"/>
    <property type="evidence" value="ECO:0007669"/>
    <property type="project" value="TreeGrafter"/>
</dbReference>
<dbReference type="Gene3D" id="3.30.70.330">
    <property type="match status" value="2"/>
</dbReference>
<dbReference type="InterPro" id="IPR035979">
    <property type="entry name" value="RBD_domain_sf"/>
</dbReference>